<organism evidence="2 3">
    <name type="scientific">Symbiodinium necroappetens</name>
    <dbReference type="NCBI Taxonomy" id="1628268"/>
    <lineage>
        <taxon>Eukaryota</taxon>
        <taxon>Sar</taxon>
        <taxon>Alveolata</taxon>
        <taxon>Dinophyceae</taxon>
        <taxon>Suessiales</taxon>
        <taxon>Symbiodiniaceae</taxon>
        <taxon>Symbiodinium</taxon>
    </lineage>
</organism>
<feature type="region of interest" description="Disordered" evidence="1">
    <location>
        <begin position="14"/>
        <end position="43"/>
    </location>
</feature>
<dbReference type="AlphaFoldDB" id="A0A813BMM5"/>
<evidence type="ECO:0000313" key="2">
    <source>
        <dbReference type="EMBL" id="CAE7910530.1"/>
    </source>
</evidence>
<proteinExistence type="predicted"/>
<dbReference type="EMBL" id="CAJNJA010073697">
    <property type="protein sequence ID" value="CAE7910530.1"/>
    <property type="molecule type" value="Genomic_DNA"/>
</dbReference>
<feature type="compositionally biased region" description="Polar residues" evidence="1">
    <location>
        <begin position="298"/>
        <end position="307"/>
    </location>
</feature>
<name>A0A813BMM5_9DINO</name>
<feature type="compositionally biased region" description="Polar residues" evidence="1">
    <location>
        <begin position="328"/>
        <end position="354"/>
    </location>
</feature>
<evidence type="ECO:0000256" key="1">
    <source>
        <dbReference type="SAM" id="MobiDB-lite"/>
    </source>
</evidence>
<sequence>MSVKPELLKQIRAAVEHDAERDEIPVETTTEDPGDGAAMSAASISRKKVCRNVEMGHHDATKEWHKAEAALSTALRSKVETEAEDAEMALYVQRVQKSVDNLLPHSPSAGFSGTDSQERSGHIAEKGTSAFLERARLMRCRASDAGKKLKDHAKRRLRIKITDIFKEVGRRQSLRQSQEKVRKFREDLHQHGFGPNASTGDADFFALGIGATTDSYEDDATPRRRCLLESLSLEELAMVRANPRWYIEASLQDGEDENVHANRERLIDFFTPARKDRHVSIECYSQRLWSRLAASEAIQESQDSRTASGRLRSLFGRGPGPGFSGSRMTSQGLSPQPSTMQSVADSQMFSSLSAGSLPRREPIRADQPSPTMEKVWERHRRKEARDAQMLEDRRLAAEERMAKNAFKVSQQLSEYESSQSKYKELHKLRMSDALDRKAARDAENQERLAVMDEFKLRKIRHALDVADEQLERKRDKVSEGLEAWQSAVRRARRYQHVQERKALAKLQANQEAYNARLAKVGETRSEKTESQAQKNDKLKARIQVSLMQQLDEQRKLECDRILIASEQKVEAARYRRYHSQNKYNFLERAFGEQVKFDHKYAFTPSRKGRHNTSSESL</sequence>
<feature type="compositionally biased region" description="Basic and acidic residues" evidence="1">
    <location>
        <begin position="14"/>
        <end position="24"/>
    </location>
</feature>
<comment type="caution">
    <text evidence="2">The sequence shown here is derived from an EMBL/GenBank/DDBJ whole genome shotgun (WGS) entry which is preliminary data.</text>
</comment>
<dbReference type="Proteomes" id="UP000601435">
    <property type="component" value="Unassembled WGS sequence"/>
</dbReference>
<gene>
    <name evidence="2" type="ORF">SNEC2469_LOCUS30995</name>
</gene>
<reference evidence="2" key="1">
    <citation type="submission" date="2021-02" db="EMBL/GenBank/DDBJ databases">
        <authorList>
            <person name="Dougan E. K."/>
            <person name="Rhodes N."/>
            <person name="Thang M."/>
            <person name="Chan C."/>
        </authorList>
    </citation>
    <scope>NUCLEOTIDE SEQUENCE</scope>
</reference>
<accession>A0A813BMM5</accession>
<protein>
    <submittedName>
        <fullName evidence="2">Uncharacterized protein</fullName>
    </submittedName>
</protein>
<keyword evidence="3" id="KW-1185">Reference proteome</keyword>
<feature type="region of interest" description="Disordered" evidence="1">
    <location>
        <begin position="298"/>
        <end position="380"/>
    </location>
</feature>
<evidence type="ECO:0000313" key="3">
    <source>
        <dbReference type="Proteomes" id="UP000601435"/>
    </source>
</evidence>
<dbReference type="OrthoDB" id="426656at2759"/>